<organism evidence="3 4">
    <name type="scientific">Streptomyces liangshanensis</name>
    <dbReference type="NCBI Taxonomy" id="2717324"/>
    <lineage>
        <taxon>Bacteria</taxon>
        <taxon>Bacillati</taxon>
        <taxon>Actinomycetota</taxon>
        <taxon>Actinomycetes</taxon>
        <taxon>Kitasatosporales</taxon>
        <taxon>Streptomycetaceae</taxon>
        <taxon>Streptomyces</taxon>
    </lineage>
</organism>
<keyword evidence="4" id="KW-1185">Reference proteome</keyword>
<feature type="compositionally biased region" description="Polar residues" evidence="1">
    <location>
        <begin position="1"/>
        <end position="18"/>
    </location>
</feature>
<reference evidence="3 4" key="1">
    <citation type="submission" date="2020-03" db="EMBL/GenBank/DDBJ databases">
        <title>A novel species.</title>
        <authorList>
            <person name="Gao J."/>
        </authorList>
    </citation>
    <scope>NUCLEOTIDE SEQUENCE [LARGE SCALE GENOMIC DNA]</scope>
    <source>
        <strain evidence="3 4">QMT-12</strain>
    </source>
</reference>
<gene>
    <name evidence="3" type="ORF">HA039_23910</name>
</gene>
<dbReference type="AlphaFoldDB" id="A0A6G9H370"/>
<name>A0A6G9H370_9ACTN</name>
<dbReference type="EMBL" id="CP050177">
    <property type="protein sequence ID" value="QIQ04920.1"/>
    <property type="molecule type" value="Genomic_DNA"/>
</dbReference>
<evidence type="ECO:0000259" key="2">
    <source>
        <dbReference type="Pfam" id="PF04149"/>
    </source>
</evidence>
<dbReference type="InterPro" id="IPR007278">
    <property type="entry name" value="DUF397"/>
</dbReference>
<feature type="domain" description="DUF397" evidence="2">
    <location>
        <begin position="10"/>
        <end position="62"/>
    </location>
</feature>
<feature type="region of interest" description="Disordered" evidence="1">
    <location>
        <begin position="1"/>
        <end position="27"/>
    </location>
</feature>
<sequence>MSLSRNADNSWRKSSYSNGEGGECLEVADDLPGRVPVRDSKNPSGPALVVSASAWADFVAYVTR</sequence>
<dbReference type="Proteomes" id="UP000501179">
    <property type="component" value="Chromosome"/>
</dbReference>
<dbReference type="RefSeq" id="WP_167033266.1">
    <property type="nucleotide sequence ID" value="NZ_CP050177.1"/>
</dbReference>
<proteinExistence type="predicted"/>
<protein>
    <submittedName>
        <fullName evidence="3">DUF397 domain-containing protein</fullName>
    </submittedName>
</protein>
<evidence type="ECO:0000313" key="3">
    <source>
        <dbReference type="EMBL" id="QIQ04920.1"/>
    </source>
</evidence>
<evidence type="ECO:0000256" key="1">
    <source>
        <dbReference type="SAM" id="MobiDB-lite"/>
    </source>
</evidence>
<accession>A0A6G9H370</accession>
<evidence type="ECO:0000313" key="4">
    <source>
        <dbReference type="Proteomes" id="UP000501179"/>
    </source>
</evidence>
<dbReference type="Pfam" id="PF04149">
    <property type="entry name" value="DUF397"/>
    <property type="match status" value="1"/>
</dbReference>
<dbReference type="KEGG" id="slia:HA039_23910"/>